<evidence type="ECO:0008006" key="5">
    <source>
        <dbReference type="Google" id="ProtNLM"/>
    </source>
</evidence>
<dbReference type="PROSITE" id="PS51257">
    <property type="entry name" value="PROKAR_LIPOPROTEIN"/>
    <property type="match status" value="1"/>
</dbReference>
<feature type="chain" id="PRO_5039164639" description="Metalloprotease" evidence="2">
    <location>
        <begin position="20"/>
        <end position="251"/>
    </location>
</feature>
<name>A0A3N1CQY5_9ACTN</name>
<organism evidence="3 4">
    <name type="scientific">Actinocorallia herbida</name>
    <dbReference type="NCBI Taxonomy" id="58109"/>
    <lineage>
        <taxon>Bacteria</taxon>
        <taxon>Bacillati</taxon>
        <taxon>Actinomycetota</taxon>
        <taxon>Actinomycetes</taxon>
        <taxon>Streptosporangiales</taxon>
        <taxon>Thermomonosporaceae</taxon>
        <taxon>Actinocorallia</taxon>
    </lineage>
</organism>
<feature type="signal peptide" evidence="2">
    <location>
        <begin position="1"/>
        <end position="19"/>
    </location>
</feature>
<evidence type="ECO:0000313" key="3">
    <source>
        <dbReference type="EMBL" id="ROO83737.1"/>
    </source>
</evidence>
<dbReference type="Proteomes" id="UP000272400">
    <property type="component" value="Unassembled WGS sequence"/>
</dbReference>
<gene>
    <name evidence="3" type="ORF">EDD29_1246</name>
</gene>
<keyword evidence="2" id="KW-0732">Signal</keyword>
<evidence type="ECO:0000256" key="2">
    <source>
        <dbReference type="SAM" id="SignalP"/>
    </source>
</evidence>
<comment type="caution">
    <text evidence="3">The sequence shown here is derived from an EMBL/GenBank/DDBJ whole genome shotgun (WGS) entry which is preliminary data.</text>
</comment>
<accession>A0A3N1CQY5</accession>
<feature type="compositionally biased region" description="Polar residues" evidence="1">
    <location>
        <begin position="33"/>
        <end position="43"/>
    </location>
</feature>
<proteinExistence type="predicted"/>
<reference evidence="3 4" key="1">
    <citation type="submission" date="2018-11" db="EMBL/GenBank/DDBJ databases">
        <title>Sequencing the genomes of 1000 actinobacteria strains.</title>
        <authorList>
            <person name="Klenk H.-P."/>
        </authorList>
    </citation>
    <scope>NUCLEOTIDE SEQUENCE [LARGE SCALE GENOMIC DNA]</scope>
    <source>
        <strain evidence="3 4">DSM 44254</strain>
    </source>
</reference>
<evidence type="ECO:0000313" key="4">
    <source>
        <dbReference type="Proteomes" id="UP000272400"/>
    </source>
</evidence>
<dbReference type="EMBL" id="RJKE01000001">
    <property type="protein sequence ID" value="ROO83737.1"/>
    <property type="molecule type" value="Genomic_DNA"/>
</dbReference>
<keyword evidence="4" id="KW-1185">Reference proteome</keyword>
<evidence type="ECO:0000256" key="1">
    <source>
        <dbReference type="SAM" id="MobiDB-lite"/>
    </source>
</evidence>
<dbReference type="RefSeq" id="WP_123663121.1">
    <property type="nucleotide sequence ID" value="NZ_RJKE01000001.1"/>
</dbReference>
<sequence length="251" mass="26862">MLFKRLLPLSLMAVLATSACTFQLGDPVAVQPTPQTSVKTDAPQTGDGPATEEPGVPTANQSFSDSEVTQEINDAVEVVNTYWQTHWSEFFTGTYSAPQVRGSYSGTDPNRFTCSGEPAAEMNAYYCIQEDYVAWDFNLMREGYAQGDAWIYLVVAHEWGHAIQNRLDDSLVDVAGELQADCLAGAVLYGSTTDGILQWEPGDTAEISAGLTTLGDESPWADPSSHGDSIERVSAFGKGRIGGVAGCLASS</sequence>
<protein>
    <recommendedName>
        <fullName evidence="5">Metalloprotease</fullName>
    </recommendedName>
</protein>
<dbReference type="AlphaFoldDB" id="A0A3N1CQY5"/>
<feature type="region of interest" description="Disordered" evidence="1">
    <location>
        <begin position="33"/>
        <end position="63"/>
    </location>
</feature>
<dbReference type="OrthoDB" id="9774900at2"/>
<dbReference type="SUPFAM" id="SSF55486">
    <property type="entry name" value="Metalloproteases ('zincins'), catalytic domain"/>
    <property type="match status" value="1"/>
</dbReference>